<dbReference type="AlphaFoldDB" id="A8SGB2"/>
<dbReference type="Proteomes" id="UP000005945">
    <property type="component" value="Unassembled WGS sequence"/>
</dbReference>
<organism evidence="1 2">
    <name type="scientific">Faecalibacterium prausnitzii M21/2</name>
    <dbReference type="NCBI Taxonomy" id="411485"/>
    <lineage>
        <taxon>Bacteria</taxon>
        <taxon>Bacillati</taxon>
        <taxon>Bacillota</taxon>
        <taxon>Clostridia</taxon>
        <taxon>Eubacteriales</taxon>
        <taxon>Oscillospiraceae</taxon>
        <taxon>Faecalibacterium</taxon>
    </lineage>
</organism>
<name>A8SGB2_9FIRM</name>
<sequence>MGSFSEDRPLGWVPAAAGGRAGDGMARVVSEEEASRLMTVYNNQYNQKAEATLQLLRLFLCLKN</sequence>
<gene>
    <name evidence="1" type="ORF">FAEPRAM212_03008</name>
</gene>
<evidence type="ECO:0000313" key="2">
    <source>
        <dbReference type="Proteomes" id="UP000005945"/>
    </source>
</evidence>
<reference evidence="1 2" key="1">
    <citation type="submission" date="2007-09" db="EMBL/GenBank/DDBJ databases">
        <title>Draft genome sequence of Faecalibacterium prausnitzii M21/2.</title>
        <authorList>
            <person name="Sudarsanam P."/>
            <person name="Ley R."/>
            <person name="Guruge J."/>
            <person name="Turnbaugh P.J."/>
            <person name="Mahowald M."/>
            <person name="Liep D."/>
            <person name="Gordon J."/>
        </authorList>
    </citation>
    <scope>NUCLEOTIDE SEQUENCE [LARGE SCALE GENOMIC DNA]</scope>
    <source>
        <strain evidence="1 2">M21/2</strain>
    </source>
</reference>
<dbReference type="HOGENOM" id="CLU_2861139_0_0_9"/>
<dbReference type="EMBL" id="ABED02000029">
    <property type="protein sequence ID" value="EDP20218.1"/>
    <property type="molecule type" value="Genomic_DNA"/>
</dbReference>
<evidence type="ECO:0000313" key="1">
    <source>
        <dbReference type="EMBL" id="EDP20218.1"/>
    </source>
</evidence>
<accession>A8SGB2</accession>
<reference evidence="1 2" key="2">
    <citation type="submission" date="2007-09" db="EMBL/GenBank/DDBJ databases">
        <authorList>
            <person name="Fulton L."/>
            <person name="Clifton S."/>
            <person name="Fulton B."/>
            <person name="Xu J."/>
            <person name="Minx P."/>
            <person name="Pepin K.H."/>
            <person name="Johnson M."/>
            <person name="Thiruvilangam P."/>
            <person name="Bhonagiri V."/>
            <person name="Nash W.E."/>
            <person name="Mardis E.R."/>
            <person name="Wilson R.K."/>
        </authorList>
    </citation>
    <scope>NUCLEOTIDE SEQUENCE [LARGE SCALE GENOMIC DNA]</scope>
    <source>
        <strain evidence="1 2">M21/2</strain>
    </source>
</reference>
<comment type="caution">
    <text evidence="1">The sequence shown here is derived from an EMBL/GenBank/DDBJ whole genome shotgun (WGS) entry which is preliminary data.</text>
</comment>
<protein>
    <submittedName>
        <fullName evidence="1">Uncharacterized protein</fullName>
    </submittedName>
</protein>
<proteinExistence type="predicted"/>